<evidence type="ECO:0000256" key="7">
    <source>
        <dbReference type="ARBA" id="ARBA00022968"/>
    </source>
</evidence>
<evidence type="ECO:0000256" key="2">
    <source>
        <dbReference type="ARBA" id="ARBA00004922"/>
    </source>
</evidence>
<evidence type="ECO:0000256" key="9">
    <source>
        <dbReference type="ARBA" id="ARBA00023034"/>
    </source>
</evidence>
<evidence type="ECO:0000256" key="8">
    <source>
        <dbReference type="ARBA" id="ARBA00022989"/>
    </source>
</evidence>
<evidence type="ECO:0000259" key="14">
    <source>
        <dbReference type="Pfam" id="PF00852"/>
    </source>
</evidence>
<dbReference type="InterPro" id="IPR055270">
    <property type="entry name" value="Glyco_tran_10_C"/>
</dbReference>
<dbReference type="EC" id="2.4.1.-" evidence="13"/>
<dbReference type="OMA" id="CEEWLMR"/>
<evidence type="ECO:0000256" key="11">
    <source>
        <dbReference type="ARBA" id="ARBA00023180"/>
    </source>
</evidence>
<dbReference type="FunFam" id="3.40.50.11660:FF:000005">
    <property type="entry name" value="Glycoprotein 3-alpha-L-fucosyltransferase A"/>
    <property type="match status" value="1"/>
</dbReference>
<keyword evidence="15" id="KW-1185">Reference proteome</keyword>
<evidence type="ECO:0000256" key="1">
    <source>
        <dbReference type="ARBA" id="ARBA00004447"/>
    </source>
</evidence>
<protein>
    <recommendedName>
        <fullName evidence="13">Fucosyltransferase</fullName>
        <ecNumber evidence="13">2.4.1.-</ecNumber>
    </recommendedName>
</protein>
<keyword evidence="9 13" id="KW-0333">Golgi apparatus</keyword>
<keyword evidence="11" id="KW-0325">Glycoprotein</keyword>
<dbReference type="PANTHER" id="PTHR11929">
    <property type="entry name" value="ALPHA- 1,3 -FUCOSYLTRANSFERASE"/>
    <property type="match status" value="1"/>
</dbReference>
<accession>A0A1U8APZ1</accession>
<dbReference type="UniPathway" id="UPA00378"/>
<dbReference type="OrthoDB" id="427096at2759"/>
<evidence type="ECO:0000313" key="15">
    <source>
        <dbReference type="Proteomes" id="UP000189703"/>
    </source>
</evidence>
<proteinExistence type="inferred from homology"/>
<dbReference type="GO" id="GO:0071555">
    <property type="term" value="P:cell wall organization"/>
    <property type="evidence" value="ECO:0007669"/>
    <property type="project" value="UniProtKB-KW"/>
</dbReference>
<name>A0A1U8APZ1_NELNU</name>
<dbReference type="Gene3D" id="3.40.50.11660">
    <property type="entry name" value="Glycosyl transferase family 10, C-terminal domain"/>
    <property type="match status" value="1"/>
</dbReference>
<dbReference type="GO" id="GO:0032580">
    <property type="term" value="C:Golgi cisterna membrane"/>
    <property type="evidence" value="ECO:0007669"/>
    <property type="project" value="UniProtKB-SubCell"/>
</dbReference>
<dbReference type="Pfam" id="PF00852">
    <property type="entry name" value="Glyco_transf_10"/>
    <property type="match status" value="1"/>
</dbReference>
<sequence>MGVLKGQKGSEIPITREGVGVNAGVSSTKRRRWAKLMPFFVALVVVAEIIFLGRLDMVKNATMVRTWTNSFYFASMREGAMSSQQKEAFDALGLNNHNENCEDWLEQEDAITYSRDFEKKPILVSGAEEGWISCSVGCKFGFEFGSNKKYDAKIGSSQDVTTASVIRSMESSQYYPELNIKEARWRRYNVVMTTSLSSDVPVGYFSWAEYEIMAPLQPKVEISLAAAFISNCRSHNFRLEALEGLEKENIKIDSYGICHRNRDGSVDKVETLKRYKFSLAFENSNEEDYVTEKFFQSLVAGAIPVVVGAPNIQEFAPSTGSVLHIKELSDIPSIAKAMKYLAENPDAYNQSLRWKYEGPSDSFKALVDMAAVHSSCRLCIYLASKIRESEERNPGFQKRPCKCTRGLETIYHIYVRERGRFEMDSIFLRSVNLTLNALESAVLAKFKSSNHVPIWKKQRPESIKGDELKIYRIYPVGMTQRQALYTFKFNGDSDLRKYVESHPCPKFEVIFV</sequence>
<keyword evidence="5 13" id="KW-0808">Transferase</keyword>
<dbReference type="Proteomes" id="UP000189703">
    <property type="component" value="Unplaced"/>
</dbReference>
<dbReference type="SUPFAM" id="SSF53756">
    <property type="entry name" value="UDP-Glycosyltransferase/glycogen phosphorylase"/>
    <property type="match status" value="1"/>
</dbReference>
<feature type="transmembrane region" description="Helical" evidence="13">
    <location>
        <begin position="36"/>
        <end position="55"/>
    </location>
</feature>
<feature type="domain" description="Fucosyltransferase C-terminal" evidence="14">
    <location>
        <begin position="224"/>
        <end position="387"/>
    </location>
</feature>
<evidence type="ECO:0000256" key="4">
    <source>
        <dbReference type="ARBA" id="ARBA00022676"/>
    </source>
</evidence>
<keyword evidence="7" id="KW-0735">Signal-anchor</keyword>
<evidence type="ECO:0000256" key="10">
    <source>
        <dbReference type="ARBA" id="ARBA00023136"/>
    </source>
</evidence>
<keyword evidence="6 13" id="KW-0812">Transmembrane</keyword>
<keyword evidence="4 13" id="KW-0328">Glycosyltransferase</keyword>
<evidence type="ECO:0000256" key="3">
    <source>
        <dbReference type="ARBA" id="ARBA00008919"/>
    </source>
</evidence>
<evidence type="ECO:0000256" key="5">
    <source>
        <dbReference type="ARBA" id="ARBA00022679"/>
    </source>
</evidence>
<organism evidence="15 16">
    <name type="scientific">Nelumbo nucifera</name>
    <name type="common">Sacred lotus</name>
    <dbReference type="NCBI Taxonomy" id="4432"/>
    <lineage>
        <taxon>Eukaryota</taxon>
        <taxon>Viridiplantae</taxon>
        <taxon>Streptophyta</taxon>
        <taxon>Embryophyta</taxon>
        <taxon>Tracheophyta</taxon>
        <taxon>Spermatophyta</taxon>
        <taxon>Magnoliopsida</taxon>
        <taxon>Proteales</taxon>
        <taxon>Nelumbonaceae</taxon>
        <taxon>Nelumbo</taxon>
    </lineage>
</organism>
<evidence type="ECO:0000256" key="13">
    <source>
        <dbReference type="RuleBase" id="RU003832"/>
    </source>
</evidence>
<evidence type="ECO:0000313" key="16">
    <source>
        <dbReference type="RefSeq" id="XP_010269886.1"/>
    </source>
</evidence>
<comment type="similarity">
    <text evidence="3 13">Belongs to the glycosyltransferase 10 family.</text>
</comment>
<dbReference type="FunCoup" id="A0A1U8APZ1">
    <property type="interactions" value="1808"/>
</dbReference>
<dbReference type="KEGG" id="nnu:104606410"/>
<dbReference type="GeneID" id="104606410"/>
<dbReference type="InterPro" id="IPR038577">
    <property type="entry name" value="GT10-like_C_sf"/>
</dbReference>
<dbReference type="eggNOG" id="KOG2619">
    <property type="taxonomic scope" value="Eukaryota"/>
</dbReference>
<keyword evidence="10 13" id="KW-0472">Membrane</keyword>
<dbReference type="AlphaFoldDB" id="A0A1U8APZ1"/>
<dbReference type="GO" id="GO:0008417">
    <property type="term" value="F:fucosyltransferase activity"/>
    <property type="evidence" value="ECO:0007669"/>
    <property type="project" value="InterPro"/>
</dbReference>
<comment type="pathway">
    <text evidence="2">Protein modification; protein glycosylation.</text>
</comment>
<evidence type="ECO:0000256" key="6">
    <source>
        <dbReference type="ARBA" id="ARBA00022692"/>
    </source>
</evidence>
<keyword evidence="12" id="KW-0961">Cell wall biogenesis/degradation</keyword>
<evidence type="ECO:0000256" key="12">
    <source>
        <dbReference type="ARBA" id="ARBA00023316"/>
    </source>
</evidence>
<dbReference type="PANTHER" id="PTHR11929:SF220">
    <property type="entry name" value="FUCOSYLTRANSFERASE"/>
    <property type="match status" value="1"/>
</dbReference>
<dbReference type="RefSeq" id="XP_010269886.1">
    <property type="nucleotide sequence ID" value="XM_010271584.2"/>
</dbReference>
<gene>
    <name evidence="16" type="primary">LOC104606410</name>
</gene>
<dbReference type="STRING" id="4432.A0A1U8APZ1"/>
<dbReference type="InterPro" id="IPR001503">
    <property type="entry name" value="Glyco_trans_10"/>
</dbReference>
<keyword evidence="8 13" id="KW-1133">Transmembrane helix</keyword>
<comment type="subcellular location">
    <subcellularLocation>
        <location evidence="1 13">Golgi apparatus</location>
        <location evidence="1 13">Golgi stack membrane</location>
        <topology evidence="1 13">Single-pass type II membrane protein</topology>
    </subcellularLocation>
</comment>
<reference evidence="16" key="1">
    <citation type="submission" date="2025-08" db="UniProtKB">
        <authorList>
            <consortium name="RefSeq"/>
        </authorList>
    </citation>
    <scope>IDENTIFICATION</scope>
</reference>